<dbReference type="SUPFAM" id="SSF63411">
    <property type="entry name" value="LuxS/MPP-like metallohydrolase"/>
    <property type="match status" value="1"/>
</dbReference>
<feature type="domain" description="Coenzyme PQQ synthesis protein F N-terminal lobe" evidence="1">
    <location>
        <begin position="231"/>
        <end position="264"/>
    </location>
</feature>
<evidence type="ECO:0000259" key="1">
    <source>
        <dbReference type="Pfam" id="PF22454"/>
    </source>
</evidence>
<reference evidence="2" key="1">
    <citation type="submission" date="2006-07" db="EMBL/GenBank/DDBJ databases">
        <title>Expression of pqq genes from Serratia marcescens W1 in Escherichia coli inhibits growth of phytopathogenic fungal pathogens.</title>
        <authorList>
            <person name="Kim Y.-W."/>
            <person name="Kim C.-H."/>
            <person name="Han S.H."/>
            <person name="Kang B.R."/>
            <person name="Lee M.C."/>
            <person name="Kim Y.C."/>
        </authorList>
    </citation>
    <scope>NUCLEOTIDE SEQUENCE</scope>
    <source>
        <strain evidence="2">W1</strain>
    </source>
</reference>
<dbReference type="InterPro" id="IPR054740">
    <property type="entry name" value="PqqF_N_2"/>
</dbReference>
<gene>
    <name evidence="2" type="primary">pqqF</name>
</gene>
<proteinExistence type="predicted"/>
<dbReference type="GO" id="GO:0046872">
    <property type="term" value="F:metal ion binding"/>
    <property type="evidence" value="ECO:0007669"/>
    <property type="project" value="InterPro"/>
</dbReference>
<dbReference type="Pfam" id="PF22454">
    <property type="entry name" value="PQQ_syn_pqqF_N_2"/>
    <property type="match status" value="1"/>
</dbReference>
<dbReference type="InterPro" id="IPR011249">
    <property type="entry name" value="Metalloenz_LuxS/M16"/>
</dbReference>
<organism evidence="2">
    <name type="scientific">Serratia marcescens</name>
    <dbReference type="NCBI Taxonomy" id="615"/>
    <lineage>
        <taxon>Bacteria</taxon>
        <taxon>Pseudomonadati</taxon>
        <taxon>Pseudomonadota</taxon>
        <taxon>Gammaproteobacteria</taxon>
        <taxon>Enterobacterales</taxon>
        <taxon>Yersiniaceae</taxon>
        <taxon>Serratia</taxon>
    </lineage>
</organism>
<accession>Q0GFB2</accession>
<sequence>MHLSGASWQLDNGLAVKAISDPAADSASRWCALRRAVFRRRAWPGLAHLLEHMLFAAANFSAQEGLMSWVRRSLADNATTQLQTAFFFEVGTEHLARGSAKRYARAPQLASEAIEQEIEVIAPNTASESRGRKLTKRERKMFGGLGAMHRFHIGSGAFGNDISAFSKDAAASFTSAIFVAPNMTLWLQGTQCAQLHLHSATAALPSAAPYRTKPHRVTAAKDYTLSLPGTPQLRLVFALSRSHSRGWLRRLERLLLDEAPGGLLRGCASGVVPFGWIIRAAVRHPAEFYLYVNHGSASEAAHIESPAGVATALQVLTTFSVRITSGWQIAISTVWRRSISCGPERLATAGGVERRLAAAYRADLGAAVACRALMATAKPVKFKGCVAWPLRQRRADVCQEPFRFLPPRRRCLVRPCFRPGAAAASAPRRSSLCCSPGPSSRFSDGHLRLTGCAPGRQNWRIGRDILSFEAHQGLLLQLAGSHVRVAAELAGSHALICHGLSEVNRALRCCRRPFSAKRRETCAIRSKEQSDIAIRRLLAQLPALSAPTEAAQWHATLIGGDGELKRHVSHLLYDFPYFVPGAAAADTSTSLPHHADGKRRRKCLTAVLPAAKR</sequence>
<name>Q0GFB2_SERMA</name>
<dbReference type="AlphaFoldDB" id="Q0GFB2"/>
<evidence type="ECO:0000313" key="2">
    <source>
        <dbReference type="EMBL" id="ABI31438.1"/>
    </source>
</evidence>
<protein>
    <submittedName>
        <fullName evidence="2">PqqF</fullName>
    </submittedName>
</protein>
<dbReference type="Gene3D" id="3.30.830.10">
    <property type="entry name" value="Metalloenzyme, LuxS/M16 peptidase-like"/>
    <property type="match status" value="1"/>
</dbReference>
<dbReference type="EMBL" id="DQ868536">
    <property type="protein sequence ID" value="ABI31438.1"/>
    <property type="molecule type" value="Genomic_DNA"/>
</dbReference>